<dbReference type="Pfam" id="PF08801">
    <property type="entry name" value="Nucleoporin_N"/>
    <property type="match status" value="1"/>
</dbReference>
<dbReference type="GO" id="GO:0031080">
    <property type="term" value="C:nuclear pore outer ring"/>
    <property type="evidence" value="ECO:0007669"/>
    <property type="project" value="TreeGrafter"/>
</dbReference>
<comment type="similarity">
    <text evidence="2">Belongs to the nucleoporin Nup133 family.</text>
</comment>
<evidence type="ECO:0000313" key="11">
    <source>
        <dbReference type="EMBL" id="KAF4636233.1"/>
    </source>
</evidence>
<dbReference type="Gene3D" id="1.20.58.1380">
    <property type="match status" value="1"/>
</dbReference>
<keyword evidence="7" id="KW-0539">Nucleus</keyword>
<comment type="caution">
    <text evidence="11">The sequence shown here is derived from an EMBL/GenBank/DDBJ whole genome shotgun (WGS) entry which is preliminary data.</text>
</comment>
<sequence>MFSPAGSNPPPASIRTSRRRQRPLSNEGSIPKAKRQRSALSDQTFVPPDGPPEMQEAKAYKPAAIVPQESIREVSLHHKEIAVRGKKQRLGDRNSKGDGSVVLTTNDTYTVSKLPALPDRLRANAKERQHGAIYSDSGYALSLTHTHAIVWPYAINVASPETFTFAIPHPSKHLSDPLPLGSLVSASASSSEPGLVVVPTTGKITYWESIASAATLDLRLQRNGVDLSISGMLSGETVIQILNAESAGFMLAFSTGRIAYMSVRDGQGRPAISVQFLRSGAGSANTGIFGSLRNALSSSSSRGDIAAVRAGRPEKVGERNVVLATAKGKLQSWDIHRGGHTSLIAEAEAREAIVLAIKEATPAMSELLIETFEILDFTHATNSFTDNGEEDANLLLLTSLGDRQISHYILVEILLKRSELIVKNIRPIKSYTTPVNRAATSNTRLYFPAPSLVAYAVFDRAVVVVSMAKQPDTPEMQLRLESHLLPQTFEDVIDFRKDMNVEIVGSGMEEVNGSSYGIEDSKSSRRHKAKHPATVLIVRGGGVLRIAATDVTKLTSNQAQQVTARSKLEQAVFFGNVEHNPINFAVRSELEFPAEEVGEAALELSRDILKSQTPYIPSAPGSIDQNLRKRSAALLDLADYLRTSRVALDRVTRWRLLWDAERMEAATIIWRRYDATVRQKPVGQKRGLLTEVIEYIHEDYKTEPLPEAGELDRVRHWFINDIWNLEIALPWAFQVIKYTYQDGQKDHSFVMEITSEANDLLVGALQGAFDFRTANIGLKQLELAGALVTEYSETSPREGQPSAELVGKVKDELHVLADMSIRSNKERIRWCSVQDDPQFQIEAEELTGQQEVAADAAIKLLAKELNSPGEAIVLAEKHEILPTLAFVLMFELNECSRKAINNSTGSLNVSALDINNEQSRALQATVRQCFSKFGTRWANALYELDVELDSMRVLLDGFPEELAYLTAFLRSKPEYAKIAWIHEITRTHDFDQAAQTLLDLSLIREQNLWSKKIELSIGKLARLVGKNYSQKDGIIIPDGGKSELITMHNQLGLIKIQETAYDFILPSISAAIDENAEVQLALEVHGSKLSSKQPAFNSLLGENMTRLIKHTAMNASALVDLLTLMDDNDPEEQSIFRGERFYLAIEATRYGLADRKDQVLCQRVIWRRCMLRDNWTDINNTDMKDDFQISEQLRRTALYLAFRGCLKNHLFDKASTIKPIKPRDILGACTDELDHRFSGLDASIRERITKDFEVEDDNFNVLLERYRLEKWYSEALDLARQDFTEEVADETEDGKKMRQVKMALEEAEKAISEKEKSAAERLLHSKLTFKPKAKLNGGFSNSVKKY</sequence>
<accession>A0A8H4RV98</accession>
<dbReference type="GO" id="GO:0000972">
    <property type="term" value="P:transcription-dependent tethering of RNA polymerase II gene DNA at nuclear periphery"/>
    <property type="evidence" value="ECO:0007669"/>
    <property type="project" value="TreeGrafter"/>
</dbReference>
<evidence type="ECO:0000256" key="4">
    <source>
        <dbReference type="ARBA" id="ARBA00022816"/>
    </source>
</evidence>
<dbReference type="InterPro" id="IPR015943">
    <property type="entry name" value="WD40/YVTN_repeat-like_dom_sf"/>
</dbReference>
<gene>
    <name evidence="11" type="ORF">G7Y89_g1852</name>
</gene>
<protein>
    <recommendedName>
        <fullName evidence="13">Nucleoporin Nup133/Nup155-like C-terminal domain-containing protein</fullName>
    </recommendedName>
</protein>
<evidence type="ECO:0008006" key="13">
    <source>
        <dbReference type="Google" id="ProtNLM"/>
    </source>
</evidence>
<dbReference type="PANTHER" id="PTHR13405:SF11">
    <property type="entry name" value="NUCLEAR PORE COMPLEX PROTEIN NUP133"/>
    <property type="match status" value="1"/>
</dbReference>
<evidence type="ECO:0000256" key="1">
    <source>
        <dbReference type="ARBA" id="ARBA00004259"/>
    </source>
</evidence>
<dbReference type="Gene3D" id="2.130.10.10">
    <property type="entry name" value="YVTN repeat-like/Quinoprotein amine dehydrogenase"/>
    <property type="match status" value="1"/>
</dbReference>
<keyword evidence="5" id="KW-0653">Protein transport</keyword>
<feature type="domain" description="Nucleoporin Nup133/Nup155-like C-terminal" evidence="9">
    <location>
        <begin position="808"/>
        <end position="1273"/>
    </location>
</feature>
<dbReference type="InterPro" id="IPR007187">
    <property type="entry name" value="Nucleoporin_Nup133/Nup155_C"/>
</dbReference>
<evidence type="ECO:0000256" key="7">
    <source>
        <dbReference type="ARBA" id="ARBA00023242"/>
    </source>
</evidence>
<dbReference type="EMBL" id="JAAMPI010000075">
    <property type="protein sequence ID" value="KAF4636233.1"/>
    <property type="molecule type" value="Genomic_DNA"/>
</dbReference>
<evidence type="ECO:0000256" key="3">
    <source>
        <dbReference type="ARBA" id="ARBA00022448"/>
    </source>
</evidence>
<dbReference type="Proteomes" id="UP000566819">
    <property type="component" value="Unassembled WGS sequence"/>
</dbReference>
<comment type="subcellular location">
    <subcellularLocation>
        <location evidence="1">Nucleus envelope</location>
    </subcellularLocation>
</comment>
<keyword evidence="4" id="KW-0509">mRNA transport</keyword>
<keyword evidence="6" id="KW-0811">Translocation</keyword>
<evidence type="ECO:0000256" key="2">
    <source>
        <dbReference type="ARBA" id="ARBA00005569"/>
    </source>
</evidence>
<dbReference type="InterPro" id="IPR037624">
    <property type="entry name" value="Nup133-like"/>
</dbReference>
<dbReference type="Pfam" id="PF03177">
    <property type="entry name" value="Nucleoporin_C"/>
    <property type="match status" value="2"/>
</dbReference>
<dbReference type="FunFam" id="2.130.10.10:FF:001057">
    <property type="entry name" value="Nuclear pore complex subunit Nup133, putative"/>
    <property type="match status" value="1"/>
</dbReference>
<dbReference type="GO" id="GO:0006606">
    <property type="term" value="P:protein import into nucleus"/>
    <property type="evidence" value="ECO:0007669"/>
    <property type="project" value="TreeGrafter"/>
</dbReference>
<feature type="domain" description="Nucleoporin Nup133/Nup155-like C-terminal" evidence="9">
    <location>
        <begin position="656"/>
        <end position="781"/>
    </location>
</feature>
<dbReference type="InterPro" id="IPR014908">
    <property type="entry name" value="Nucleoporin_Nup133/Nup155_N"/>
</dbReference>
<dbReference type="OrthoDB" id="103454at2759"/>
<reference evidence="11 12" key="1">
    <citation type="submission" date="2020-03" db="EMBL/GenBank/DDBJ databases">
        <title>Draft Genome Sequence of Cudoniella acicularis.</title>
        <authorList>
            <person name="Buettner E."/>
            <person name="Kellner H."/>
        </authorList>
    </citation>
    <scope>NUCLEOTIDE SEQUENCE [LARGE SCALE GENOMIC DNA]</scope>
    <source>
        <strain evidence="11 12">DSM 108380</strain>
    </source>
</reference>
<feature type="domain" description="Nucleoporin Nup133/Nup155-like N-terminal" evidence="10">
    <location>
        <begin position="104"/>
        <end position="545"/>
    </location>
</feature>
<evidence type="ECO:0000256" key="6">
    <source>
        <dbReference type="ARBA" id="ARBA00023010"/>
    </source>
</evidence>
<dbReference type="GO" id="GO:0017056">
    <property type="term" value="F:structural constituent of nuclear pore"/>
    <property type="evidence" value="ECO:0007669"/>
    <property type="project" value="InterPro"/>
</dbReference>
<organism evidence="11 12">
    <name type="scientific">Cudoniella acicularis</name>
    <dbReference type="NCBI Taxonomy" id="354080"/>
    <lineage>
        <taxon>Eukaryota</taxon>
        <taxon>Fungi</taxon>
        <taxon>Dikarya</taxon>
        <taxon>Ascomycota</taxon>
        <taxon>Pezizomycotina</taxon>
        <taxon>Leotiomycetes</taxon>
        <taxon>Helotiales</taxon>
        <taxon>Tricladiaceae</taxon>
        <taxon>Cudoniella</taxon>
    </lineage>
</organism>
<keyword evidence="12" id="KW-1185">Reference proteome</keyword>
<evidence type="ECO:0000313" key="12">
    <source>
        <dbReference type="Proteomes" id="UP000566819"/>
    </source>
</evidence>
<dbReference type="SUPFAM" id="SSF117289">
    <property type="entry name" value="Nucleoporin domain"/>
    <property type="match status" value="1"/>
</dbReference>
<evidence type="ECO:0000259" key="10">
    <source>
        <dbReference type="Pfam" id="PF08801"/>
    </source>
</evidence>
<name>A0A8H4RV98_9HELO</name>
<evidence type="ECO:0000256" key="8">
    <source>
        <dbReference type="SAM" id="MobiDB-lite"/>
    </source>
</evidence>
<dbReference type="GO" id="GO:0016973">
    <property type="term" value="P:poly(A)+ mRNA export from nucleus"/>
    <property type="evidence" value="ECO:0007669"/>
    <property type="project" value="TreeGrafter"/>
</dbReference>
<evidence type="ECO:0000259" key="9">
    <source>
        <dbReference type="Pfam" id="PF03177"/>
    </source>
</evidence>
<feature type="region of interest" description="Disordered" evidence="8">
    <location>
        <begin position="1"/>
        <end position="55"/>
    </location>
</feature>
<evidence type="ECO:0000256" key="5">
    <source>
        <dbReference type="ARBA" id="ARBA00022927"/>
    </source>
</evidence>
<proteinExistence type="inferred from homology"/>
<keyword evidence="3" id="KW-0813">Transport</keyword>
<dbReference type="PANTHER" id="PTHR13405">
    <property type="entry name" value="NUCLEAR PORE COMPLEX PROTEIN NUP133"/>
    <property type="match status" value="1"/>
</dbReference>